<proteinExistence type="inferred from homology"/>
<feature type="signal peptide" evidence="3">
    <location>
        <begin position="1"/>
        <end position="25"/>
    </location>
</feature>
<dbReference type="AlphaFoldDB" id="A0A375IZR9"/>
<dbReference type="PANTHER" id="PTHR30483:SF6">
    <property type="entry name" value="PERIPLASMIC BINDING PROTEIN OF ABC TRANSPORTER FOR NATURAL AMINO ACIDS"/>
    <property type="match status" value="1"/>
</dbReference>
<protein>
    <submittedName>
        <fullName evidence="5">Putative ABC transporter, periplasmic compoent</fullName>
    </submittedName>
</protein>
<evidence type="ECO:0000256" key="3">
    <source>
        <dbReference type="SAM" id="SignalP"/>
    </source>
</evidence>
<evidence type="ECO:0000259" key="4">
    <source>
        <dbReference type="Pfam" id="PF13458"/>
    </source>
</evidence>
<dbReference type="SUPFAM" id="SSF53822">
    <property type="entry name" value="Periplasmic binding protein-like I"/>
    <property type="match status" value="1"/>
</dbReference>
<dbReference type="RefSeq" id="WP_116382900.1">
    <property type="nucleotide sequence ID" value="NZ_LS483233.1"/>
</dbReference>
<comment type="similarity">
    <text evidence="1">Belongs to the leucine-binding protein family.</text>
</comment>
<accession>A0A375IZR9</accession>
<feature type="chain" id="PRO_5017036889" evidence="3">
    <location>
        <begin position="26"/>
        <end position="395"/>
    </location>
</feature>
<evidence type="ECO:0000256" key="2">
    <source>
        <dbReference type="ARBA" id="ARBA00022729"/>
    </source>
</evidence>
<dbReference type="Pfam" id="PF13458">
    <property type="entry name" value="Peripla_BP_6"/>
    <property type="match status" value="1"/>
</dbReference>
<dbReference type="EMBL" id="OVTA01000008">
    <property type="protein sequence ID" value="SPR96843.1"/>
    <property type="molecule type" value="Genomic_DNA"/>
</dbReference>
<gene>
    <name evidence="5" type="ORF">CBM2634_A160199</name>
</gene>
<dbReference type="InterPro" id="IPR051010">
    <property type="entry name" value="BCAA_transport"/>
</dbReference>
<sequence>MQSNLFAVRALVMAAGLLATGAVLAKDIRIAHVYDKTGALEAYAKQTQTGLMMGLEYATNGTMTVNGNKLVVIEKDTQGKPDVAKAQLAAAYSDDRADIAVGPTSSGTALAMLSVAEEYKKVLLVEPAVADSITGDKWNRYIFRTGRNSSQDAISNAVALDKPGVTIATLAQDYAFGRDGVKAFKGALKHAKIVHEEYLPTNTTDFTAGAQRLFDSLKDKPGRKVIFIIWAGAGNPFKIADLDPKRYGIEIATGGNILPAMASYKNFPGMEGATYYYFGIPKNKANEWLVSNHYSKFKAPPDFFTAGGMSAGIALVEALKKTNGDTGTDKLITAMEGMSFETPKGKMTFRKEDHQAMQSMYHFKIKVDPAFAWGVPELVREIKPEEMNVPVRNHR</sequence>
<dbReference type="CDD" id="cd06328">
    <property type="entry name" value="PBP1_SBP-like"/>
    <property type="match status" value="1"/>
</dbReference>
<evidence type="ECO:0000313" key="5">
    <source>
        <dbReference type="EMBL" id="SPR96843.1"/>
    </source>
</evidence>
<name>A0A375IZR9_9BURK</name>
<evidence type="ECO:0000256" key="1">
    <source>
        <dbReference type="ARBA" id="ARBA00010062"/>
    </source>
</evidence>
<dbReference type="Proteomes" id="UP000256805">
    <property type="component" value="Unassembled WGS sequence"/>
</dbReference>
<evidence type="ECO:0000313" key="6">
    <source>
        <dbReference type="Proteomes" id="UP000256805"/>
    </source>
</evidence>
<feature type="domain" description="Leucine-binding protein" evidence="4">
    <location>
        <begin position="28"/>
        <end position="366"/>
    </location>
</feature>
<dbReference type="PANTHER" id="PTHR30483">
    <property type="entry name" value="LEUCINE-SPECIFIC-BINDING PROTEIN"/>
    <property type="match status" value="1"/>
</dbReference>
<dbReference type="InterPro" id="IPR028081">
    <property type="entry name" value="Leu-bd"/>
</dbReference>
<keyword evidence="2 3" id="KW-0732">Signal</keyword>
<dbReference type="InterPro" id="IPR028082">
    <property type="entry name" value="Peripla_BP_I"/>
</dbReference>
<organism evidence="5 6">
    <name type="scientific">Cupriavidus taiwanensis</name>
    <dbReference type="NCBI Taxonomy" id="164546"/>
    <lineage>
        <taxon>Bacteria</taxon>
        <taxon>Pseudomonadati</taxon>
        <taxon>Pseudomonadota</taxon>
        <taxon>Betaproteobacteria</taxon>
        <taxon>Burkholderiales</taxon>
        <taxon>Burkholderiaceae</taxon>
        <taxon>Cupriavidus</taxon>
    </lineage>
</organism>
<reference evidence="5 6" key="1">
    <citation type="submission" date="2018-01" db="EMBL/GenBank/DDBJ databases">
        <authorList>
            <person name="Gaut B.S."/>
            <person name="Morton B.R."/>
            <person name="Clegg M.T."/>
            <person name="Duvall M.R."/>
        </authorList>
    </citation>
    <scope>NUCLEOTIDE SEQUENCE [LARGE SCALE GENOMIC DNA]</scope>
    <source>
        <strain evidence="5">Cupriavidus taiwanensis cmp 52</strain>
    </source>
</reference>
<dbReference type="Gene3D" id="3.40.50.2300">
    <property type="match status" value="2"/>
</dbReference>